<reference evidence="2" key="1">
    <citation type="submission" date="2021-02" db="EMBL/GenBank/DDBJ databases">
        <authorList>
            <person name="Nowell W R."/>
        </authorList>
    </citation>
    <scope>NUCLEOTIDE SEQUENCE</scope>
</reference>
<comment type="caution">
    <text evidence="2">The sequence shown here is derived from an EMBL/GenBank/DDBJ whole genome shotgun (WGS) entry which is preliminary data.</text>
</comment>
<protein>
    <submittedName>
        <fullName evidence="2">Uncharacterized protein</fullName>
    </submittedName>
</protein>
<name>A0A815HL50_9BILA</name>
<evidence type="ECO:0000313" key="3">
    <source>
        <dbReference type="EMBL" id="CAF4009654.1"/>
    </source>
</evidence>
<evidence type="ECO:0000313" key="2">
    <source>
        <dbReference type="EMBL" id="CAF1355443.1"/>
    </source>
</evidence>
<accession>A0A815HL50</accession>
<dbReference type="Proteomes" id="UP000682733">
    <property type="component" value="Unassembled WGS sequence"/>
</dbReference>
<dbReference type="SUPFAM" id="SSF56399">
    <property type="entry name" value="ADP-ribosylation"/>
    <property type="match status" value="1"/>
</dbReference>
<dbReference type="EMBL" id="CAJNOK010014199">
    <property type="protein sequence ID" value="CAF1199597.1"/>
    <property type="molecule type" value="Genomic_DNA"/>
</dbReference>
<dbReference type="EMBL" id="CAJOBC010066683">
    <property type="protein sequence ID" value="CAF4228622.1"/>
    <property type="molecule type" value="Genomic_DNA"/>
</dbReference>
<dbReference type="OrthoDB" id="9996643at2759"/>
<dbReference type="Proteomes" id="UP000681722">
    <property type="component" value="Unassembled WGS sequence"/>
</dbReference>
<evidence type="ECO:0000313" key="4">
    <source>
        <dbReference type="EMBL" id="CAF4228622.1"/>
    </source>
</evidence>
<dbReference type="EMBL" id="CAJOBA010035729">
    <property type="protein sequence ID" value="CAF4009654.1"/>
    <property type="molecule type" value="Genomic_DNA"/>
</dbReference>
<sequence>MFISILIGCIIFGYYIFEIEKQKRHKQDKEREYIQNVLSNQQLSIVEKTYYEECKHYYRLVGVPLISISNEIYDNNIELISSSIKFGIDEDYNKFNLQEFLNKFCNISHINISDISITKIQRGSIIVEAEIFKNIDSNRKKLKIKMLYDLYTTKLQEELGKMKIFFMLMGDIKLLNKKQKYRNEIKLNPKWNHIYAIGHTYWNNKLDDGRDRGNQPYYCPIGWKRYSLYITDDFYAKFKGWCICYHGTKFSYGLSILLDGIKPARTIAHGRGIYVSPSINYACHPRYSEIKKLDLVHQTNFFNSGKYIQYVLECRVHPANIIKVATQTLQATTMIDSNINNDVIEWVINNKNKNIMDFNDLDASLICTGLMVRVTDNHPGLLHESQWWHTAHLCNNKACCYLGIDLNGLYKQKNNDDKCNIIYE</sequence>
<dbReference type="EMBL" id="CAJNOQ010015114">
    <property type="protein sequence ID" value="CAF1355443.1"/>
    <property type="molecule type" value="Genomic_DNA"/>
</dbReference>
<dbReference type="PANTHER" id="PTHR36649:SF28">
    <property type="entry name" value="UBIQUITIN-LIKE DOMAIN-CONTAINING PROTEIN"/>
    <property type="match status" value="1"/>
</dbReference>
<dbReference type="Proteomes" id="UP000663829">
    <property type="component" value="Unassembled WGS sequence"/>
</dbReference>
<evidence type="ECO:0000313" key="1">
    <source>
        <dbReference type="EMBL" id="CAF1199597.1"/>
    </source>
</evidence>
<dbReference type="AlphaFoldDB" id="A0A815HL50"/>
<organism evidence="2 5">
    <name type="scientific">Didymodactylos carnosus</name>
    <dbReference type="NCBI Taxonomy" id="1234261"/>
    <lineage>
        <taxon>Eukaryota</taxon>
        <taxon>Metazoa</taxon>
        <taxon>Spiralia</taxon>
        <taxon>Gnathifera</taxon>
        <taxon>Rotifera</taxon>
        <taxon>Eurotatoria</taxon>
        <taxon>Bdelloidea</taxon>
        <taxon>Philodinida</taxon>
        <taxon>Philodinidae</taxon>
        <taxon>Didymodactylos</taxon>
    </lineage>
</organism>
<dbReference type="PANTHER" id="PTHR36649">
    <property type="entry name" value="UBIQUITIN-LIKE DOMAIN-CONTAINING PROTEIN"/>
    <property type="match status" value="1"/>
</dbReference>
<proteinExistence type="predicted"/>
<dbReference type="Proteomes" id="UP000677228">
    <property type="component" value="Unassembled WGS sequence"/>
</dbReference>
<keyword evidence="5" id="KW-1185">Reference proteome</keyword>
<gene>
    <name evidence="2" type="ORF">GPM918_LOCUS31118</name>
    <name evidence="1" type="ORF">OVA965_LOCUS23922</name>
    <name evidence="4" type="ORF">SRO942_LOCUS31751</name>
    <name evidence="3" type="ORF">TMI583_LOCUS24639</name>
</gene>
<evidence type="ECO:0000313" key="5">
    <source>
        <dbReference type="Proteomes" id="UP000663829"/>
    </source>
</evidence>